<dbReference type="InterPro" id="IPR036291">
    <property type="entry name" value="NAD(P)-bd_dom_sf"/>
</dbReference>
<dbReference type="SUPFAM" id="SSF51735">
    <property type="entry name" value="NAD(P)-binding Rossmann-fold domains"/>
    <property type="match status" value="1"/>
</dbReference>
<dbReference type="Pfam" id="PF01370">
    <property type="entry name" value="Epimerase"/>
    <property type="match status" value="1"/>
</dbReference>
<accession>A0A327JZ52</accession>
<evidence type="ECO:0000259" key="3">
    <source>
        <dbReference type="Pfam" id="PF01370"/>
    </source>
</evidence>
<organism evidence="4 5">
    <name type="scientific">Rhodobium orientis</name>
    <dbReference type="NCBI Taxonomy" id="34017"/>
    <lineage>
        <taxon>Bacteria</taxon>
        <taxon>Pseudomonadati</taxon>
        <taxon>Pseudomonadota</taxon>
        <taxon>Alphaproteobacteria</taxon>
        <taxon>Hyphomicrobiales</taxon>
        <taxon>Rhodobiaceae</taxon>
        <taxon>Rhodobium</taxon>
    </lineage>
</organism>
<evidence type="ECO:0000256" key="2">
    <source>
        <dbReference type="ARBA" id="ARBA00007637"/>
    </source>
</evidence>
<comment type="similarity">
    <text evidence="2">Belongs to the NAD(P)-dependent epimerase/dehydratase family.</text>
</comment>
<protein>
    <recommendedName>
        <fullName evidence="3">NAD-dependent epimerase/dehydratase domain-containing protein</fullName>
    </recommendedName>
</protein>
<gene>
    <name evidence="4" type="ORF">CH339_07065</name>
</gene>
<keyword evidence="5" id="KW-1185">Reference proteome</keyword>
<evidence type="ECO:0000256" key="1">
    <source>
        <dbReference type="ARBA" id="ARBA00005125"/>
    </source>
</evidence>
<feature type="domain" description="NAD-dependent epimerase/dehydratase" evidence="3">
    <location>
        <begin position="32"/>
        <end position="249"/>
    </location>
</feature>
<name>A0A327JZ52_9HYPH</name>
<proteinExistence type="inferred from homology"/>
<dbReference type="Proteomes" id="UP000249299">
    <property type="component" value="Unassembled WGS sequence"/>
</dbReference>
<dbReference type="InterPro" id="IPR001509">
    <property type="entry name" value="Epimerase_deHydtase"/>
</dbReference>
<evidence type="ECO:0000313" key="4">
    <source>
        <dbReference type="EMBL" id="RAI28368.1"/>
    </source>
</evidence>
<dbReference type="EMBL" id="NPEV01000010">
    <property type="protein sequence ID" value="RAI28368.1"/>
    <property type="molecule type" value="Genomic_DNA"/>
</dbReference>
<evidence type="ECO:0000313" key="5">
    <source>
        <dbReference type="Proteomes" id="UP000249299"/>
    </source>
</evidence>
<dbReference type="CDD" id="cd08946">
    <property type="entry name" value="SDR_e"/>
    <property type="match status" value="1"/>
</dbReference>
<comment type="caution">
    <text evidence="4">The sequence shown here is derived from an EMBL/GenBank/DDBJ whole genome shotgun (WGS) entry which is preliminary data.</text>
</comment>
<dbReference type="PANTHER" id="PTHR43000">
    <property type="entry name" value="DTDP-D-GLUCOSE 4,6-DEHYDRATASE-RELATED"/>
    <property type="match status" value="1"/>
</dbReference>
<comment type="pathway">
    <text evidence="1">Bacterial outer membrane biogenesis; LPS O-antigen biosynthesis.</text>
</comment>
<dbReference type="Gene3D" id="3.40.50.720">
    <property type="entry name" value="NAD(P)-binding Rossmann-like Domain"/>
    <property type="match status" value="1"/>
</dbReference>
<reference evidence="4 5" key="1">
    <citation type="submission" date="2017-07" db="EMBL/GenBank/DDBJ databases">
        <title>Draft Genome Sequences of Select Purple Nonsulfur Bacteria.</title>
        <authorList>
            <person name="Lasarre B."/>
            <person name="Mckinlay J.B."/>
        </authorList>
    </citation>
    <scope>NUCLEOTIDE SEQUENCE [LARGE SCALE GENOMIC DNA]</scope>
    <source>
        <strain evidence="4 5">DSM 11290</strain>
    </source>
</reference>
<dbReference type="AlphaFoldDB" id="A0A327JZ52"/>
<sequence>MAAHPLGARPTRQGQYEKHGLDFRMTADARPVLITGATGFLGSWIIARLLSTGSKVVATDVTDDRSRIDSLVPPADQGAIDWRHCDVSDGYAVDALFAEVAPAAVIHLAALQIPACRANPVACARVNIIGQINVFEAARKHGVGNLVYTSSIAAKPRGPANAPANLYGVFKKTDEEIARLYWEDHGISSLGLRPFIVYGVGRDDGETSAITRAIRAAALGHAYELPFRTESCFQYAGEVAEIFARATEAHWDGALVSDLTTEVASTDDLLAAIRMIVPGATVTTAEIHRASPTDGFDNAPLKRVIGDWPATSLADGVRETVARFRALEGGPAAATAAGAARKNW</sequence>
<dbReference type="OrthoDB" id="9771073at2"/>